<evidence type="ECO:0000313" key="2">
    <source>
        <dbReference type="Proteomes" id="UP001151760"/>
    </source>
</evidence>
<protein>
    <submittedName>
        <fullName evidence="1">Uncharacterized protein</fullName>
    </submittedName>
</protein>
<gene>
    <name evidence="1" type="ORF">Tco_0802422</name>
</gene>
<proteinExistence type="predicted"/>
<comment type="caution">
    <text evidence="1">The sequence shown here is derived from an EMBL/GenBank/DDBJ whole genome shotgun (WGS) entry which is preliminary data.</text>
</comment>
<name>A0ABQ4ZYR8_9ASTR</name>
<reference evidence="1" key="1">
    <citation type="journal article" date="2022" name="Int. J. Mol. Sci.">
        <title>Draft Genome of Tanacetum Coccineum: Genomic Comparison of Closely Related Tanacetum-Family Plants.</title>
        <authorList>
            <person name="Yamashiro T."/>
            <person name="Shiraishi A."/>
            <person name="Nakayama K."/>
            <person name="Satake H."/>
        </authorList>
    </citation>
    <scope>NUCLEOTIDE SEQUENCE</scope>
</reference>
<sequence>MQMKSRSDPSPDLEWNEGKLVNDGPEQSWFNDMAKATKPPLTFDELMHTPIDFSAFVMNCLKIDNLTKEILVGPTYNLLKGTCKSYVELDYTMEECYHDLSEQLDWND</sequence>
<accession>A0ABQ4ZYR8</accession>
<dbReference type="EMBL" id="BQNB010011810">
    <property type="protein sequence ID" value="GJS95454.1"/>
    <property type="molecule type" value="Genomic_DNA"/>
</dbReference>
<keyword evidence="2" id="KW-1185">Reference proteome</keyword>
<dbReference type="Proteomes" id="UP001151760">
    <property type="component" value="Unassembled WGS sequence"/>
</dbReference>
<evidence type="ECO:0000313" key="1">
    <source>
        <dbReference type="EMBL" id="GJS95454.1"/>
    </source>
</evidence>
<organism evidence="1 2">
    <name type="scientific">Tanacetum coccineum</name>
    <dbReference type="NCBI Taxonomy" id="301880"/>
    <lineage>
        <taxon>Eukaryota</taxon>
        <taxon>Viridiplantae</taxon>
        <taxon>Streptophyta</taxon>
        <taxon>Embryophyta</taxon>
        <taxon>Tracheophyta</taxon>
        <taxon>Spermatophyta</taxon>
        <taxon>Magnoliopsida</taxon>
        <taxon>eudicotyledons</taxon>
        <taxon>Gunneridae</taxon>
        <taxon>Pentapetalae</taxon>
        <taxon>asterids</taxon>
        <taxon>campanulids</taxon>
        <taxon>Asterales</taxon>
        <taxon>Asteraceae</taxon>
        <taxon>Asteroideae</taxon>
        <taxon>Anthemideae</taxon>
        <taxon>Anthemidinae</taxon>
        <taxon>Tanacetum</taxon>
    </lineage>
</organism>
<reference evidence="1" key="2">
    <citation type="submission" date="2022-01" db="EMBL/GenBank/DDBJ databases">
        <authorList>
            <person name="Yamashiro T."/>
            <person name="Shiraishi A."/>
            <person name="Satake H."/>
            <person name="Nakayama K."/>
        </authorList>
    </citation>
    <scope>NUCLEOTIDE SEQUENCE</scope>
</reference>